<dbReference type="AlphaFoldDB" id="A0A0V1DL03"/>
<proteinExistence type="predicted"/>
<keyword evidence="2" id="KW-1185">Reference proteome</keyword>
<reference evidence="1 2" key="1">
    <citation type="submission" date="2015-01" db="EMBL/GenBank/DDBJ databases">
        <title>Evolution of Trichinella species and genotypes.</title>
        <authorList>
            <person name="Korhonen P.K."/>
            <person name="Edoardo P."/>
            <person name="Giuseppe L.R."/>
            <person name="Gasser R.B."/>
        </authorList>
    </citation>
    <scope>NUCLEOTIDE SEQUENCE [LARGE SCALE GENOMIC DNA]</scope>
    <source>
        <strain evidence="1">ISS1029</strain>
    </source>
</reference>
<name>A0A0V1DL03_9BILA</name>
<evidence type="ECO:0000313" key="2">
    <source>
        <dbReference type="Proteomes" id="UP000055024"/>
    </source>
</evidence>
<comment type="caution">
    <text evidence="1">The sequence shown here is derived from an EMBL/GenBank/DDBJ whole genome shotgun (WGS) entry which is preliminary data.</text>
</comment>
<dbReference type="EMBL" id="JYDP01010078">
    <property type="protein sequence ID" value="KRY62126.1"/>
    <property type="molecule type" value="Genomic_DNA"/>
</dbReference>
<feature type="non-terminal residue" evidence="1">
    <location>
        <position position="44"/>
    </location>
</feature>
<organism evidence="1 2">
    <name type="scientific">Trichinella zimbabwensis</name>
    <dbReference type="NCBI Taxonomy" id="268475"/>
    <lineage>
        <taxon>Eukaryota</taxon>
        <taxon>Metazoa</taxon>
        <taxon>Ecdysozoa</taxon>
        <taxon>Nematoda</taxon>
        <taxon>Enoplea</taxon>
        <taxon>Dorylaimia</taxon>
        <taxon>Trichinellida</taxon>
        <taxon>Trichinellidae</taxon>
        <taxon>Trichinella</taxon>
    </lineage>
</organism>
<sequence>MRNLFVCRWPGSRPGKAAKNDFLEFWKNAQHFLLSLDPRRHGKN</sequence>
<gene>
    <name evidence="1" type="ORF">T11_9457</name>
</gene>
<accession>A0A0V1DL03</accession>
<protein>
    <submittedName>
        <fullName evidence="1">Uncharacterized protein</fullName>
    </submittedName>
</protein>
<dbReference type="Proteomes" id="UP000055024">
    <property type="component" value="Unassembled WGS sequence"/>
</dbReference>
<evidence type="ECO:0000313" key="1">
    <source>
        <dbReference type="EMBL" id="KRY62126.1"/>
    </source>
</evidence>